<proteinExistence type="predicted"/>
<evidence type="ECO:0000313" key="3">
    <source>
        <dbReference type="EMBL" id="MDP5184916.1"/>
    </source>
</evidence>
<gene>
    <name evidence="3" type="ORF">QOZ88_19965</name>
</gene>
<reference evidence="4" key="1">
    <citation type="submission" date="2023-05" db="EMBL/GenBank/DDBJ databases">
        <title>Draft genome of Pseudofrankia sp. BMG5.37.</title>
        <authorList>
            <person name="Gtari M."/>
            <person name="Ghodhbane F."/>
            <person name="Sbissi I."/>
        </authorList>
    </citation>
    <scope>NUCLEOTIDE SEQUENCE [LARGE SCALE GENOMIC DNA]</scope>
    <source>
        <strain evidence="4">BMG 814</strain>
    </source>
</reference>
<feature type="chain" id="PRO_5045251872" evidence="1">
    <location>
        <begin position="28"/>
        <end position="415"/>
    </location>
</feature>
<feature type="signal peptide" evidence="1">
    <location>
        <begin position="1"/>
        <end position="27"/>
    </location>
</feature>
<dbReference type="RefSeq" id="WP_306001455.1">
    <property type="nucleotide sequence ID" value="NZ_JASNFN010000033.1"/>
</dbReference>
<accession>A0ABT9IH80</accession>
<keyword evidence="1" id="KW-0732">Signal</keyword>
<comment type="caution">
    <text evidence="3">The sequence shown here is derived from an EMBL/GenBank/DDBJ whole genome shotgun (WGS) entry which is preliminary data.</text>
</comment>
<evidence type="ECO:0000259" key="2">
    <source>
        <dbReference type="Pfam" id="PF11350"/>
    </source>
</evidence>
<dbReference type="SUPFAM" id="SSF55486">
    <property type="entry name" value="Metalloproteases ('zincins'), catalytic domain"/>
    <property type="match status" value="1"/>
</dbReference>
<dbReference type="Proteomes" id="UP001233673">
    <property type="component" value="Unassembled WGS sequence"/>
</dbReference>
<dbReference type="Gene3D" id="3.40.390.10">
    <property type="entry name" value="Collagenase (Catalytic Domain)"/>
    <property type="match status" value="1"/>
</dbReference>
<protein>
    <submittedName>
        <fullName evidence="3">DUF3152 domain-containing protein</fullName>
    </submittedName>
</protein>
<keyword evidence="4" id="KW-1185">Reference proteome</keyword>
<dbReference type="InterPro" id="IPR013207">
    <property type="entry name" value="LGFP"/>
</dbReference>
<dbReference type="Pfam" id="PF11350">
    <property type="entry name" value="DUF3152"/>
    <property type="match status" value="1"/>
</dbReference>
<evidence type="ECO:0000313" key="4">
    <source>
        <dbReference type="Proteomes" id="UP001233673"/>
    </source>
</evidence>
<feature type="domain" description="DUF3152" evidence="2">
    <location>
        <begin position="30"/>
        <end position="168"/>
    </location>
</feature>
<evidence type="ECO:0000256" key="1">
    <source>
        <dbReference type="SAM" id="SignalP"/>
    </source>
</evidence>
<dbReference type="InterPro" id="IPR024079">
    <property type="entry name" value="MetalloPept_cat_dom_sf"/>
</dbReference>
<dbReference type="Pfam" id="PF08310">
    <property type="entry name" value="LGFP"/>
    <property type="match status" value="3"/>
</dbReference>
<dbReference type="InterPro" id="IPR022603">
    <property type="entry name" value="DUF3152"/>
</dbReference>
<name>A0ABT9IH80_9ACTN</name>
<sequence>MTRTLRLLLAALVAVAAVLLQPTGASAAERTVTYTVSTRGAVAGDLGYFTDVARDALTDPRGWSLGGTLAFQQVGSGSDFDLILASPSVIAAASPGCSAQWSCRVGRSVYINDDRWRFGTAAWPHDLALYQRYVILHEVGHWIGIPHTDCPTAGRTAWVMQQQSISLQGCRANVWPVIAEREQAGSRMGVPVTWSGIEARYRALGQGGGILGVPVDWEQRSPDGAGAYQNFARPATIYWSPATGAHEIYGAIRGHYGSLGYELGLLGYPTTGERGSPDGVGRYQNFSRPGTIYFTPATGAHEIYGAIRGHYGSLAYELGPLGYPITGERGSPDGVGRYQNFSRPGGASIYFSPSTGAHEVYGPIWSRWGQTGWELGPLGYPTSGVQAVEGGSRVDFQRGHITLDAATGETEVVLD</sequence>
<dbReference type="EMBL" id="JASNFN010000033">
    <property type="protein sequence ID" value="MDP5184916.1"/>
    <property type="molecule type" value="Genomic_DNA"/>
</dbReference>
<organism evidence="3 4">
    <name type="scientific">Blastococcus carthaginiensis</name>
    <dbReference type="NCBI Taxonomy" id="3050034"/>
    <lineage>
        <taxon>Bacteria</taxon>
        <taxon>Bacillati</taxon>
        <taxon>Actinomycetota</taxon>
        <taxon>Actinomycetes</taxon>
        <taxon>Geodermatophilales</taxon>
        <taxon>Geodermatophilaceae</taxon>
        <taxon>Blastococcus</taxon>
    </lineage>
</organism>